<comment type="caution">
    <text evidence="7">The sequence shown here is derived from an EMBL/GenBank/DDBJ whole genome shotgun (WGS) entry which is preliminary data.</text>
</comment>
<feature type="transmembrane region" description="Helical" evidence="6">
    <location>
        <begin position="204"/>
        <end position="224"/>
    </location>
</feature>
<feature type="transmembrane region" description="Helical" evidence="6">
    <location>
        <begin position="304"/>
        <end position="323"/>
    </location>
</feature>
<keyword evidence="3 6" id="KW-0812">Transmembrane</keyword>
<protein>
    <submittedName>
        <fullName evidence="7">Anion permease</fullName>
    </submittedName>
</protein>
<proteinExistence type="predicted"/>
<accession>A0ABV4TWI6</accession>
<evidence type="ECO:0000256" key="3">
    <source>
        <dbReference type="ARBA" id="ARBA00022692"/>
    </source>
</evidence>
<evidence type="ECO:0000256" key="2">
    <source>
        <dbReference type="ARBA" id="ARBA00022448"/>
    </source>
</evidence>
<dbReference type="Proteomes" id="UP001575181">
    <property type="component" value="Unassembled WGS sequence"/>
</dbReference>
<organism evidence="7 8">
    <name type="scientific">Thiohalorhabdus methylotrophus</name>
    <dbReference type="NCBI Taxonomy" id="3242694"/>
    <lineage>
        <taxon>Bacteria</taxon>
        <taxon>Pseudomonadati</taxon>
        <taxon>Pseudomonadota</taxon>
        <taxon>Gammaproteobacteria</taxon>
        <taxon>Thiohalorhabdales</taxon>
        <taxon>Thiohalorhabdaceae</taxon>
        <taxon>Thiohalorhabdus</taxon>
    </lineage>
</organism>
<keyword evidence="5 6" id="KW-0472">Membrane</keyword>
<reference evidence="7 8" key="1">
    <citation type="submission" date="2024-08" db="EMBL/GenBank/DDBJ databases">
        <title>Whole-genome sequencing of halo(alkali)philic microorganisms from hypersaline lakes.</title>
        <authorList>
            <person name="Sorokin D.Y."/>
            <person name="Merkel A.Y."/>
            <person name="Messina E."/>
            <person name="Yakimov M."/>
        </authorList>
    </citation>
    <scope>NUCLEOTIDE SEQUENCE [LARGE SCALE GENOMIC DNA]</scope>
    <source>
        <strain evidence="7 8">Cl-TMA</strain>
    </source>
</reference>
<dbReference type="PANTHER" id="PTHR11101:SF80">
    <property type="entry name" value="PHOSPHATE TRANSPORTER"/>
    <property type="match status" value="1"/>
</dbReference>
<evidence type="ECO:0000256" key="5">
    <source>
        <dbReference type="ARBA" id="ARBA00023136"/>
    </source>
</evidence>
<feature type="transmembrane region" description="Helical" evidence="6">
    <location>
        <begin position="44"/>
        <end position="63"/>
    </location>
</feature>
<feature type="transmembrane region" description="Helical" evidence="6">
    <location>
        <begin position="131"/>
        <end position="153"/>
    </location>
</feature>
<dbReference type="EMBL" id="JBGUAW010000005">
    <property type="protein sequence ID" value="MFA9460898.1"/>
    <property type="molecule type" value="Genomic_DNA"/>
</dbReference>
<feature type="transmembrane region" description="Helical" evidence="6">
    <location>
        <begin position="236"/>
        <end position="257"/>
    </location>
</feature>
<gene>
    <name evidence="7" type="ORF">ACERLL_08680</name>
</gene>
<dbReference type="InterPro" id="IPR001204">
    <property type="entry name" value="Phos_transporter"/>
</dbReference>
<dbReference type="PANTHER" id="PTHR11101">
    <property type="entry name" value="PHOSPHATE TRANSPORTER"/>
    <property type="match status" value="1"/>
</dbReference>
<evidence type="ECO:0000256" key="1">
    <source>
        <dbReference type="ARBA" id="ARBA00004141"/>
    </source>
</evidence>
<feature type="transmembrane region" description="Helical" evidence="6">
    <location>
        <begin position="174"/>
        <end position="192"/>
    </location>
</feature>
<name>A0ABV4TWI6_9GAMM</name>
<feature type="transmembrane region" description="Helical" evidence="6">
    <location>
        <begin position="75"/>
        <end position="95"/>
    </location>
</feature>
<evidence type="ECO:0000313" key="8">
    <source>
        <dbReference type="Proteomes" id="UP001575181"/>
    </source>
</evidence>
<keyword evidence="4 6" id="KW-1133">Transmembrane helix</keyword>
<evidence type="ECO:0000256" key="6">
    <source>
        <dbReference type="SAM" id="Phobius"/>
    </source>
</evidence>
<dbReference type="RefSeq" id="WP_373655682.1">
    <property type="nucleotide sequence ID" value="NZ_JBGUAW010000005.1"/>
</dbReference>
<evidence type="ECO:0000256" key="4">
    <source>
        <dbReference type="ARBA" id="ARBA00022989"/>
    </source>
</evidence>
<feature type="transmembrane region" description="Helical" evidence="6">
    <location>
        <begin position="263"/>
        <end position="283"/>
    </location>
</feature>
<sequence>MEILLLFLGLGTAVFAGVNSGGSSIGESFGPATGSGIISPRAAGVLMVPSVLLGGYLVGPHVVETLGTKFVPEEVMTLPVATAVLLFTGLGILFGNLRAVSVSTSETAVGAVAGVGAALGVLNWETLGVVVSWWLVSPLLALLISGFVGRYWYRPLKRWLNESGRLRRSALPPLLILGACYMGFSAGASNVANAVAPLVGAGSLAMSPAILLAATAMAAGGFLFGPRTMRTVGVEITDLSVVGALLTMVIAATIITLLSYGGIPASLAITAVTCVIGLGWGRASRNDGDQAEEARFSRATTARIILTWTGSPIIAFLPSYLLFSGAAAAGWL</sequence>
<comment type="subcellular location">
    <subcellularLocation>
        <location evidence="1">Membrane</location>
        <topology evidence="1">Multi-pass membrane protein</topology>
    </subcellularLocation>
</comment>
<keyword evidence="8" id="KW-1185">Reference proteome</keyword>
<dbReference type="Pfam" id="PF01384">
    <property type="entry name" value="PHO4"/>
    <property type="match status" value="2"/>
</dbReference>
<keyword evidence="2" id="KW-0813">Transport</keyword>
<evidence type="ECO:0000313" key="7">
    <source>
        <dbReference type="EMBL" id="MFA9460898.1"/>
    </source>
</evidence>